<organism evidence="1 2">
    <name type="scientific">Parabacteroides merdae</name>
    <dbReference type="NCBI Taxonomy" id="46503"/>
    <lineage>
        <taxon>Bacteria</taxon>
        <taxon>Pseudomonadati</taxon>
        <taxon>Bacteroidota</taxon>
        <taxon>Bacteroidia</taxon>
        <taxon>Bacteroidales</taxon>
        <taxon>Tannerellaceae</taxon>
        <taxon>Parabacteroides</taxon>
    </lineage>
</organism>
<gene>
    <name evidence="1" type="ORF">CE91St3_25010</name>
</gene>
<accession>A0AA37NJ39</accession>
<dbReference type="EMBL" id="BQNZ01000002">
    <property type="protein sequence ID" value="GKH72638.1"/>
    <property type="molecule type" value="Genomic_DNA"/>
</dbReference>
<comment type="caution">
    <text evidence="1">The sequence shown here is derived from an EMBL/GenBank/DDBJ whole genome shotgun (WGS) entry which is preliminary data.</text>
</comment>
<dbReference type="Proteomes" id="UP001055114">
    <property type="component" value="Unassembled WGS sequence"/>
</dbReference>
<evidence type="ECO:0008006" key="3">
    <source>
        <dbReference type="Google" id="ProtNLM"/>
    </source>
</evidence>
<dbReference type="Pfam" id="PF14053">
    <property type="entry name" value="DUF4248"/>
    <property type="match status" value="1"/>
</dbReference>
<dbReference type="AlphaFoldDB" id="A0AA37NJ39"/>
<evidence type="ECO:0000313" key="1">
    <source>
        <dbReference type="EMBL" id="GKH72638.1"/>
    </source>
</evidence>
<dbReference type="InterPro" id="IPR025342">
    <property type="entry name" value="DUF4248"/>
</dbReference>
<protein>
    <recommendedName>
        <fullName evidence="3">DUF4248 domain-containing protein</fullName>
    </recommendedName>
</protein>
<name>A0AA37NJ39_9BACT</name>
<evidence type="ECO:0000313" key="2">
    <source>
        <dbReference type="Proteomes" id="UP001055114"/>
    </source>
</evidence>
<sequence length="77" mass="8739">MGIMIVNEFEIRSYGWQELAVLYGPDLMPESAGKRLSKWVGADPVLETELQGYGWRKGKKTLTPRQVKTIVQFLGEP</sequence>
<reference evidence="1" key="1">
    <citation type="submission" date="2022-01" db="EMBL/GenBank/DDBJ databases">
        <title>Novel bile acid biosynthetic pathways are enriched in the microbiome of centenarians.</title>
        <authorList>
            <person name="Sato Y."/>
            <person name="Atarashi K."/>
            <person name="Plichta R.D."/>
            <person name="Arai Y."/>
            <person name="Sasajima S."/>
            <person name="Kearney M.S."/>
            <person name="Suda W."/>
            <person name="Takeshita K."/>
            <person name="Sasaki T."/>
            <person name="Okamoto S."/>
            <person name="Skelly N.A."/>
            <person name="Okamura Y."/>
            <person name="Vlamakis H."/>
            <person name="Li Y."/>
            <person name="Tanoue T."/>
            <person name="Takei H."/>
            <person name="Nittono H."/>
            <person name="Narushima S."/>
            <person name="Irie J."/>
            <person name="Itoh H."/>
            <person name="Moriya K."/>
            <person name="Sugiura Y."/>
            <person name="Suematsu M."/>
            <person name="Moritoki N."/>
            <person name="Shibata S."/>
            <person name="Littman R.D."/>
            <person name="Fischbach A.M."/>
            <person name="Uwamino Y."/>
            <person name="Inoue T."/>
            <person name="Honda A."/>
            <person name="Hattori M."/>
            <person name="Murai T."/>
            <person name="Xavier J.R."/>
            <person name="Hirose N."/>
            <person name="Honda K."/>
        </authorList>
    </citation>
    <scope>NUCLEOTIDE SEQUENCE</scope>
    <source>
        <strain evidence="1">CE91-St3</strain>
    </source>
</reference>
<proteinExistence type="predicted"/>